<evidence type="ECO:0000313" key="2">
    <source>
        <dbReference type="EMBL" id="KAL1616961.1"/>
    </source>
</evidence>
<dbReference type="PANTHER" id="PTHR31834">
    <property type="entry name" value="INITIATION-SPECIFIC ALPHA-1,6-MANNOSYLTRANSFERASE"/>
    <property type="match status" value="1"/>
</dbReference>
<accession>A0ABR3SC88</accession>
<sequence>MQTIWHHTPDEKQAFVGVYQEQWKRMNPNYRYNCLTGETEDSFVYKAFRNDRGVRKTYDIIKYDPILRADFLRYLVLLAEGGVYTDIDTRPIQPIENWVPQAYLNRTNIVVGVEIDQRGGPLWRNVPWTVQMSQFTIMAKPRHPLIQRVVENVEKGVEQFFQQQGPDDIPPKVSFDDVIGLTGPRVFTTAVFQYLFDKTGLQMNGEEISGLKGPFLVADVLIQPVNGFASGQLHSESGTSDDPTALVSHKWMSMWVPTHPH</sequence>
<protein>
    <recommendedName>
        <fullName evidence="4">Initiation-specific alpha-1,6-mannosyltransferase</fullName>
    </recommendedName>
</protein>
<keyword evidence="3" id="KW-1185">Reference proteome</keyword>
<name>A0ABR3SC88_9PEZI</name>
<dbReference type="InterPro" id="IPR029044">
    <property type="entry name" value="Nucleotide-diphossugar_trans"/>
</dbReference>
<proteinExistence type="inferred from homology"/>
<dbReference type="Gene3D" id="3.90.550.20">
    <property type="match status" value="1"/>
</dbReference>
<organism evidence="2 3">
    <name type="scientific">Neofusicoccum ribis</name>
    <dbReference type="NCBI Taxonomy" id="45134"/>
    <lineage>
        <taxon>Eukaryota</taxon>
        <taxon>Fungi</taxon>
        <taxon>Dikarya</taxon>
        <taxon>Ascomycota</taxon>
        <taxon>Pezizomycotina</taxon>
        <taxon>Dothideomycetes</taxon>
        <taxon>Dothideomycetes incertae sedis</taxon>
        <taxon>Botryosphaeriales</taxon>
        <taxon>Botryosphaeriaceae</taxon>
        <taxon>Neofusicoccum</taxon>
    </lineage>
</organism>
<dbReference type="EMBL" id="JAJVDC020000248">
    <property type="protein sequence ID" value="KAL1616961.1"/>
    <property type="molecule type" value="Genomic_DNA"/>
</dbReference>
<dbReference type="InterPro" id="IPR039367">
    <property type="entry name" value="Och1-like"/>
</dbReference>
<dbReference type="Proteomes" id="UP001521116">
    <property type="component" value="Unassembled WGS sequence"/>
</dbReference>
<dbReference type="InterPro" id="IPR007577">
    <property type="entry name" value="GlycoTrfase_DXD_sugar-bd_CS"/>
</dbReference>
<dbReference type="Pfam" id="PF04488">
    <property type="entry name" value="Gly_transf_sug"/>
    <property type="match status" value="1"/>
</dbReference>
<comment type="caution">
    <text evidence="2">The sequence shown here is derived from an EMBL/GenBank/DDBJ whole genome shotgun (WGS) entry which is preliminary data.</text>
</comment>
<dbReference type="PANTHER" id="PTHR31834:SF8">
    <property type="entry name" value="TRANSFERASE, PUTATIVE (AFU_ORTHOLOGUE AFUA_6G14040)-RELATED"/>
    <property type="match status" value="1"/>
</dbReference>
<evidence type="ECO:0000256" key="1">
    <source>
        <dbReference type="ARBA" id="ARBA00009003"/>
    </source>
</evidence>
<dbReference type="SUPFAM" id="SSF53448">
    <property type="entry name" value="Nucleotide-diphospho-sugar transferases"/>
    <property type="match status" value="1"/>
</dbReference>
<evidence type="ECO:0008006" key="4">
    <source>
        <dbReference type="Google" id="ProtNLM"/>
    </source>
</evidence>
<comment type="similarity">
    <text evidence="1">Belongs to the glycosyltransferase 32 family.</text>
</comment>
<reference evidence="2 3" key="1">
    <citation type="submission" date="2024-02" db="EMBL/GenBank/DDBJ databases">
        <title>De novo assembly and annotation of 12 fungi associated with fruit tree decline syndrome in Ontario, Canada.</title>
        <authorList>
            <person name="Sulman M."/>
            <person name="Ellouze W."/>
            <person name="Ilyukhin E."/>
        </authorList>
    </citation>
    <scope>NUCLEOTIDE SEQUENCE [LARGE SCALE GENOMIC DNA]</scope>
    <source>
        <strain evidence="2 3">M1-105</strain>
    </source>
</reference>
<evidence type="ECO:0000313" key="3">
    <source>
        <dbReference type="Proteomes" id="UP001521116"/>
    </source>
</evidence>
<gene>
    <name evidence="2" type="ORF">SLS56_011211</name>
</gene>